<protein>
    <submittedName>
        <fullName evidence="6">Transcriptional regulator</fullName>
    </submittedName>
</protein>
<dbReference type="Proteomes" id="UP000298653">
    <property type="component" value="Chromosome"/>
</dbReference>
<feature type="domain" description="HTH lysR-type" evidence="5">
    <location>
        <begin position="13"/>
        <end position="45"/>
    </location>
</feature>
<dbReference type="Pfam" id="PF03466">
    <property type="entry name" value="LysR_substrate"/>
    <property type="match status" value="1"/>
</dbReference>
<dbReference type="PANTHER" id="PTHR30126">
    <property type="entry name" value="HTH-TYPE TRANSCRIPTIONAL REGULATOR"/>
    <property type="match status" value="1"/>
</dbReference>
<evidence type="ECO:0000256" key="3">
    <source>
        <dbReference type="ARBA" id="ARBA00023125"/>
    </source>
</evidence>
<dbReference type="Gene3D" id="1.10.10.10">
    <property type="entry name" value="Winged helix-like DNA-binding domain superfamily/Winged helix DNA-binding domain"/>
    <property type="match status" value="1"/>
</dbReference>
<dbReference type="InterPro" id="IPR005119">
    <property type="entry name" value="LysR_subst-bd"/>
</dbReference>
<dbReference type="InterPro" id="IPR000847">
    <property type="entry name" value="LysR_HTH_N"/>
</dbReference>
<name>A0A4V1EFW4_9FIRM</name>
<dbReference type="PROSITE" id="PS50931">
    <property type="entry name" value="HTH_LYSR"/>
    <property type="match status" value="1"/>
</dbReference>
<proteinExistence type="inferred from homology"/>
<sequence length="273" mass="30502">MPDLSQRQQIIWGYVQSNVTAHIKNLESELNTSLFARHNKGVSLTKDGELLLTYAEKILALLDEAEQALLSGKTLKIGTTQTIAGYFLPQYLMLYQTKYPDVAVSVMTGTQKQLESDLLQVRSDCIFTNSSFAPADTKEIFRLEEDLVLITPQTVTNMEQAWNCPVITNNIPDCPYRRILFNSMKSMDIQASKVLEYDSPEGILKAVELGMGISLLPRHMTADTKGIHTFSLSECPTTAIRLLVSDQASLNPLVMSLKLLLHNFNSCQTPPKM</sequence>
<keyword evidence="7" id="KW-1185">Reference proteome</keyword>
<dbReference type="GO" id="GO:0003700">
    <property type="term" value="F:DNA-binding transcription factor activity"/>
    <property type="evidence" value="ECO:0007669"/>
    <property type="project" value="InterPro"/>
</dbReference>
<dbReference type="SUPFAM" id="SSF53850">
    <property type="entry name" value="Periplasmic binding protein-like II"/>
    <property type="match status" value="1"/>
</dbReference>
<keyword evidence="2" id="KW-0805">Transcription regulation</keyword>
<dbReference type="KEGG" id="arf:AR1Y2_0536"/>
<dbReference type="AlphaFoldDB" id="A0A4V1EFW4"/>
<evidence type="ECO:0000256" key="2">
    <source>
        <dbReference type="ARBA" id="ARBA00023015"/>
    </source>
</evidence>
<comment type="similarity">
    <text evidence="1">Belongs to the LysR transcriptional regulatory family.</text>
</comment>
<reference evidence="6 7" key="1">
    <citation type="submission" date="2019-05" db="EMBL/GenBank/DDBJ databases">
        <title>Complete genome sequencing of Anaerostipes rhamnosivorans.</title>
        <authorList>
            <person name="Bui T.P.N."/>
            <person name="de Vos W.M."/>
        </authorList>
    </citation>
    <scope>NUCLEOTIDE SEQUENCE [LARGE SCALE GENOMIC DNA]</scope>
    <source>
        <strain evidence="6 7">1y2</strain>
    </source>
</reference>
<dbReference type="EMBL" id="CP040058">
    <property type="protein sequence ID" value="QCP33990.1"/>
    <property type="molecule type" value="Genomic_DNA"/>
</dbReference>
<keyword evidence="4" id="KW-0804">Transcription</keyword>
<evidence type="ECO:0000313" key="6">
    <source>
        <dbReference type="EMBL" id="QCP33990.1"/>
    </source>
</evidence>
<evidence type="ECO:0000256" key="1">
    <source>
        <dbReference type="ARBA" id="ARBA00009437"/>
    </source>
</evidence>
<dbReference type="InterPro" id="IPR036388">
    <property type="entry name" value="WH-like_DNA-bd_sf"/>
</dbReference>
<dbReference type="Gene3D" id="3.40.190.290">
    <property type="match status" value="1"/>
</dbReference>
<dbReference type="RefSeq" id="WP_137327586.1">
    <property type="nucleotide sequence ID" value="NZ_CP040058.1"/>
</dbReference>
<gene>
    <name evidence="6" type="ORF">AR1Y2_0536</name>
</gene>
<evidence type="ECO:0000313" key="7">
    <source>
        <dbReference type="Proteomes" id="UP000298653"/>
    </source>
</evidence>
<dbReference type="PANTHER" id="PTHR30126:SF40">
    <property type="entry name" value="HTH-TYPE TRANSCRIPTIONAL REGULATOR GLTR"/>
    <property type="match status" value="1"/>
</dbReference>
<accession>A0A4V1EFW4</accession>
<dbReference type="Pfam" id="PF00126">
    <property type="entry name" value="HTH_1"/>
    <property type="match status" value="1"/>
</dbReference>
<dbReference type="SUPFAM" id="SSF46785">
    <property type="entry name" value="Winged helix' DNA-binding domain"/>
    <property type="match status" value="1"/>
</dbReference>
<dbReference type="InterPro" id="IPR036390">
    <property type="entry name" value="WH_DNA-bd_sf"/>
</dbReference>
<organism evidence="6 7">
    <name type="scientific">Anaerostipes rhamnosivorans</name>
    <dbReference type="NCBI Taxonomy" id="1229621"/>
    <lineage>
        <taxon>Bacteria</taxon>
        <taxon>Bacillati</taxon>
        <taxon>Bacillota</taxon>
        <taxon>Clostridia</taxon>
        <taxon>Lachnospirales</taxon>
        <taxon>Lachnospiraceae</taxon>
        <taxon>Anaerostipes</taxon>
    </lineage>
</organism>
<dbReference type="OrthoDB" id="8479357at2"/>
<evidence type="ECO:0000259" key="5">
    <source>
        <dbReference type="PROSITE" id="PS50931"/>
    </source>
</evidence>
<dbReference type="GO" id="GO:0000976">
    <property type="term" value="F:transcription cis-regulatory region binding"/>
    <property type="evidence" value="ECO:0007669"/>
    <property type="project" value="TreeGrafter"/>
</dbReference>
<evidence type="ECO:0000256" key="4">
    <source>
        <dbReference type="ARBA" id="ARBA00023163"/>
    </source>
</evidence>
<keyword evidence="3" id="KW-0238">DNA-binding</keyword>